<keyword evidence="1" id="KW-0614">Plasmid</keyword>
<name>A0A059ZZ66_ACICK</name>
<geneLocation type="plasmid" evidence="1 2">
    <name>pACA1.1</name>
</geneLocation>
<protein>
    <submittedName>
        <fullName evidence="1">Uncharacterized protein</fullName>
    </submittedName>
</protein>
<dbReference type="HOGENOM" id="CLU_2230598_0_0_6"/>
<evidence type="ECO:0000313" key="2">
    <source>
        <dbReference type="Proteomes" id="UP000005522"/>
    </source>
</evidence>
<organism evidence="1 2">
    <name type="scientific">Acidithiobacillus caldus (strain ATCC 51756 / DSM 8584 / KU)</name>
    <dbReference type="NCBI Taxonomy" id="637389"/>
    <lineage>
        <taxon>Bacteria</taxon>
        <taxon>Pseudomonadati</taxon>
        <taxon>Pseudomonadota</taxon>
        <taxon>Acidithiobacillia</taxon>
        <taxon>Acidithiobacillales</taxon>
        <taxon>Acidithiobacillaceae</taxon>
        <taxon>Acidithiobacillus</taxon>
    </lineage>
</organism>
<gene>
    <name evidence="1" type="ORF">Acaty_1p0019</name>
</gene>
<evidence type="ECO:0000313" key="1">
    <source>
        <dbReference type="EMBL" id="AIA56800.1"/>
    </source>
</evidence>
<dbReference type="KEGG" id="acz:Acaty_1p0019"/>
<dbReference type="AlphaFoldDB" id="A0A059ZZ66"/>
<accession>A0A059ZZ66</accession>
<dbReference type="Proteomes" id="UP000005522">
    <property type="component" value="Plasmid pACA1.1"/>
</dbReference>
<proteinExistence type="predicted"/>
<reference evidence="1 2" key="1">
    <citation type="journal article" date="2009" name="J. Bacteriol.">
        <title>Draft genome sequence of the extremely acidophilic bacterium Acidithiobacillus caldus ATCC 51756 reveals metabolic versatility in the genus Acidithiobacillus.</title>
        <authorList>
            <person name="Valdes J."/>
            <person name="Quatrini R."/>
            <person name="Hallberg K."/>
            <person name="Dopson M."/>
            <person name="Valenzuela P.D."/>
            <person name="Holmes D.S."/>
        </authorList>
    </citation>
    <scope>NUCLEOTIDE SEQUENCE [LARGE SCALE GENOMIC DNA]</scope>
    <source>
        <strain evidence="2">ATCC 51756 / DSM 8584 / KU</strain>
        <plasmid evidence="1 2">pACA1.1</plasmid>
    </source>
</reference>
<dbReference type="EMBL" id="CP005988">
    <property type="protein sequence ID" value="AIA56800.1"/>
    <property type="molecule type" value="Genomic_DNA"/>
</dbReference>
<sequence>MPMSKSEKRAISGLSFIYIVRMLGLFMLMSVLSLDSAQLRGARPCYRFLPSVCMVWPGPLCSFLLQACRTGNSTAATPAEGCGFVVPGTCQSETRSSRALNDHGT</sequence>